<dbReference type="KEGG" id="mon:G8E03_12905"/>
<dbReference type="RefSeq" id="WP_166192623.1">
    <property type="nucleotide sequence ID" value="NZ_CP049811.1"/>
</dbReference>
<dbReference type="PANTHER" id="PTHR43664">
    <property type="entry name" value="MONOAMINE OXIDASE-RELATED"/>
    <property type="match status" value="1"/>
</dbReference>
<protein>
    <submittedName>
        <fullName evidence="2">Dehydratase</fullName>
    </submittedName>
</protein>
<feature type="domain" description="MaoC-like" evidence="1">
    <location>
        <begin position="11"/>
        <end position="114"/>
    </location>
</feature>
<dbReference type="PANTHER" id="PTHR43664:SF1">
    <property type="entry name" value="BETA-METHYLMALYL-COA DEHYDRATASE"/>
    <property type="match status" value="1"/>
</dbReference>
<dbReference type="InterPro" id="IPR052342">
    <property type="entry name" value="MCH/BMMD"/>
</dbReference>
<dbReference type="InterPro" id="IPR002539">
    <property type="entry name" value="MaoC-like_dom"/>
</dbReference>
<reference evidence="2 3" key="1">
    <citation type="submission" date="2020-03" db="EMBL/GenBank/DDBJ databases">
        <title>Complete genome sequence of Monaibacterium sp. ALG8 with diverse plasmids.</title>
        <authorList>
            <person name="Sun C."/>
        </authorList>
    </citation>
    <scope>NUCLEOTIDE SEQUENCE [LARGE SCALE GENOMIC DNA]</scope>
    <source>
        <strain evidence="2 3">ALG8</strain>
    </source>
</reference>
<dbReference type="AlphaFoldDB" id="A0A6G7VNY2"/>
<gene>
    <name evidence="2" type="ORF">G8E03_12905</name>
</gene>
<proteinExistence type="predicted"/>
<dbReference type="EMBL" id="CP049811">
    <property type="protein sequence ID" value="QIK41575.1"/>
    <property type="molecule type" value="Genomic_DNA"/>
</dbReference>
<dbReference type="SUPFAM" id="SSF54637">
    <property type="entry name" value="Thioesterase/thiol ester dehydrase-isomerase"/>
    <property type="match status" value="1"/>
</dbReference>
<accession>A0A6G7VNY2</accession>
<name>A0A6G7VNY2_9RHOB</name>
<evidence type="ECO:0000259" key="1">
    <source>
        <dbReference type="Pfam" id="PF01575"/>
    </source>
</evidence>
<dbReference type="InterPro" id="IPR029069">
    <property type="entry name" value="HotDog_dom_sf"/>
</dbReference>
<organism evidence="2 3">
    <name type="scientific">Pontivivens nitratireducens</name>
    <dbReference type="NCBI Taxonomy" id="2758038"/>
    <lineage>
        <taxon>Bacteria</taxon>
        <taxon>Pseudomonadati</taxon>
        <taxon>Pseudomonadota</taxon>
        <taxon>Alphaproteobacteria</taxon>
        <taxon>Rhodobacterales</taxon>
        <taxon>Paracoccaceae</taxon>
        <taxon>Pontivivens</taxon>
    </lineage>
</organism>
<evidence type="ECO:0000313" key="3">
    <source>
        <dbReference type="Proteomes" id="UP000500791"/>
    </source>
</evidence>
<keyword evidence="3" id="KW-1185">Reference proteome</keyword>
<dbReference type="Proteomes" id="UP000500791">
    <property type="component" value="Chromosome"/>
</dbReference>
<evidence type="ECO:0000313" key="2">
    <source>
        <dbReference type="EMBL" id="QIK41575.1"/>
    </source>
</evidence>
<dbReference type="Gene3D" id="3.10.129.10">
    <property type="entry name" value="Hotdog Thioesterase"/>
    <property type="match status" value="1"/>
</dbReference>
<sequence>MVLFYEDLHVGQVFESVGRTVTDHDVMTFAGISGDFNQLHTDDEFAKKSNFGTRIAHGVLILGIATGLTQRMGIFDGSAIALLGLEWDFKGPVKINDTIYLRMTIGSLRESKKGDRGIVVRDYEILNQHEEVVQTGKITVMIRKRPKD</sequence>
<dbReference type="Pfam" id="PF01575">
    <property type="entry name" value="MaoC_dehydratas"/>
    <property type="match status" value="1"/>
</dbReference>